<dbReference type="PANTHER" id="PTHR12110">
    <property type="entry name" value="HYDROXYPYRUVATE ISOMERASE"/>
    <property type="match status" value="1"/>
</dbReference>
<dbReference type="OrthoDB" id="9801426at2"/>
<dbReference type="Proteomes" id="UP000472320">
    <property type="component" value="Unassembled WGS sequence"/>
</dbReference>
<organism evidence="2 3">
    <name type="scientific">Massilia eburnea</name>
    <dbReference type="NCBI Taxonomy" id="1776165"/>
    <lineage>
        <taxon>Bacteria</taxon>
        <taxon>Pseudomonadati</taxon>
        <taxon>Pseudomonadota</taxon>
        <taxon>Betaproteobacteria</taxon>
        <taxon>Burkholderiales</taxon>
        <taxon>Oxalobacteraceae</taxon>
        <taxon>Telluria group</taxon>
        <taxon>Massilia</taxon>
    </lineage>
</organism>
<keyword evidence="3" id="KW-1185">Reference proteome</keyword>
<accession>A0A6L6QLX4</accession>
<evidence type="ECO:0000313" key="3">
    <source>
        <dbReference type="Proteomes" id="UP000472320"/>
    </source>
</evidence>
<dbReference type="AlphaFoldDB" id="A0A6L6QLX4"/>
<comment type="caution">
    <text evidence="2">The sequence shown here is derived from an EMBL/GenBank/DDBJ whole genome shotgun (WGS) entry which is preliminary data.</text>
</comment>
<sequence length="277" mass="29487">MRLAISNIAWDVAEDEEVATLLKKFSVDAIDIAPGKYFPEPAKAGAADIQAVKQWWAERGIEITGMQSLLFGTVGLNVFGPTDVQDALLAHLAAVCRIASGLGATRLVFGSPKNRDRTGLSDEQALAEAVTFFRLLGDIALEQGVIICLEPNPACYGANFMTSSAETAQVVLRVAHPAIRMQLDTGALTINGESAVAVLESCAQLIGHVHVSEPNLIPVGDLDTDHGRLYEALASFIPGHVASIEMVATKDEPHLASIERALSRVSNFYRPVAGTSV</sequence>
<name>A0A6L6QLX4_9BURK</name>
<dbReference type="EMBL" id="WNKX01000019">
    <property type="protein sequence ID" value="MTW13155.1"/>
    <property type="molecule type" value="Genomic_DNA"/>
</dbReference>
<dbReference type="SUPFAM" id="SSF51658">
    <property type="entry name" value="Xylose isomerase-like"/>
    <property type="match status" value="1"/>
</dbReference>
<proteinExistence type="predicted"/>
<evidence type="ECO:0000313" key="2">
    <source>
        <dbReference type="EMBL" id="MTW13155.1"/>
    </source>
</evidence>
<dbReference type="RefSeq" id="WP_155456079.1">
    <property type="nucleotide sequence ID" value="NZ_WNKX01000019.1"/>
</dbReference>
<gene>
    <name evidence="2" type="ORF">GM658_21350</name>
</gene>
<reference evidence="2 3" key="1">
    <citation type="submission" date="2019-11" db="EMBL/GenBank/DDBJ databases">
        <title>Type strains purchased from KCTC, JCM and DSMZ.</title>
        <authorList>
            <person name="Lu H."/>
        </authorList>
    </citation>
    <scope>NUCLEOTIDE SEQUENCE [LARGE SCALE GENOMIC DNA]</scope>
    <source>
        <strain evidence="2 3">JCM 31587</strain>
    </source>
</reference>
<protein>
    <submittedName>
        <fullName evidence="2">TIM barrel protein</fullName>
    </submittedName>
</protein>
<dbReference type="InterPro" id="IPR050312">
    <property type="entry name" value="IolE/XylAMocC-like"/>
</dbReference>
<evidence type="ECO:0000259" key="1">
    <source>
        <dbReference type="Pfam" id="PF01261"/>
    </source>
</evidence>
<dbReference type="InterPro" id="IPR036237">
    <property type="entry name" value="Xyl_isomerase-like_sf"/>
</dbReference>
<dbReference type="InterPro" id="IPR013022">
    <property type="entry name" value="Xyl_isomerase-like_TIM-brl"/>
</dbReference>
<feature type="domain" description="Xylose isomerase-like TIM barrel" evidence="1">
    <location>
        <begin position="22"/>
        <end position="250"/>
    </location>
</feature>
<dbReference type="Gene3D" id="3.20.20.150">
    <property type="entry name" value="Divalent-metal-dependent TIM barrel enzymes"/>
    <property type="match status" value="1"/>
</dbReference>
<dbReference type="Pfam" id="PF01261">
    <property type="entry name" value="AP_endonuc_2"/>
    <property type="match status" value="1"/>
</dbReference>